<dbReference type="RefSeq" id="WP_027333170.1">
    <property type="nucleotide sequence ID" value="NZ_CP044225.1"/>
</dbReference>
<keyword evidence="1" id="KW-0378">Hydrolase</keyword>
<proteinExistence type="predicted"/>
<dbReference type="InterPro" id="IPR046433">
    <property type="entry name" value="ActCoA_hydro"/>
</dbReference>
<evidence type="ECO:0000313" key="2">
    <source>
        <dbReference type="Proteomes" id="UP000260136"/>
    </source>
</evidence>
<dbReference type="InterPro" id="IPR037171">
    <property type="entry name" value="NagB/RpiA_transferase-like"/>
</dbReference>
<sequence>MLGLSNDYASALVKNVKNLIVEVNENAPYIYGSENVIQVSQVAAIVENNVPLLEMPDTEPKEKEINIAQTIANMVPDGATIEMGVGGLPNLVCEKLKNHNDLGIHT</sequence>
<gene>
    <name evidence="1" type="primary">ach1_2</name>
    <name evidence="1" type="ORF">NCTC10115_00851</name>
</gene>
<organism evidence="1 2">
    <name type="scientific">Mycoplasmoides gallisepticum</name>
    <name type="common">Mycoplasma gallisepticum</name>
    <dbReference type="NCBI Taxonomy" id="2096"/>
    <lineage>
        <taxon>Bacteria</taxon>
        <taxon>Bacillati</taxon>
        <taxon>Mycoplasmatota</taxon>
        <taxon>Mycoplasmoidales</taxon>
        <taxon>Mycoplasmoidaceae</taxon>
        <taxon>Mycoplasmoides</taxon>
    </lineage>
</organism>
<dbReference type="Gene3D" id="3.30.750.70">
    <property type="entry name" value="4-hydroxybutyrate coenzyme like domains"/>
    <property type="match status" value="1"/>
</dbReference>
<dbReference type="GeneID" id="93510598"/>
<accession>A0A3B0PT24</accession>
<dbReference type="STRING" id="1006581.GCW_02125"/>
<evidence type="ECO:0000313" key="1">
    <source>
        <dbReference type="EMBL" id="SYV94526.1"/>
    </source>
</evidence>
<dbReference type="SUPFAM" id="SSF100950">
    <property type="entry name" value="NagB/RpiA/CoA transferase-like"/>
    <property type="match status" value="1"/>
</dbReference>
<reference evidence="2" key="1">
    <citation type="submission" date="2018-06" db="EMBL/GenBank/DDBJ databases">
        <authorList>
            <consortium name="Pathogen Informatics"/>
        </authorList>
    </citation>
    <scope>NUCLEOTIDE SEQUENCE [LARGE SCALE GENOMIC DNA]</scope>
    <source>
        <strain evidence="2">NCTC10115</strain>
    </source>
</reference>
<dbReference type="Gene3D" id="3.40.1080.10">
    <property type="entry name" value="Glutaconate Coenzyme A-transferase"/>
    <property type="match status" value="1"/>
</dbReference>
<name>A0A3B0PT24_MYCGL</name>
<dbReference type="GO" id="GO:0016787">
    <property type="term" value="F:hydrolase activity"/>
    <property type="evidence" value="ECO:0007669"/>
    <property type="project" value="UniProtKB-KW"/>
</dbReference>
<dbReference type="GO" id="GO:0008775">
    <property type="term" value="F:acetate CoA-transferase activity"/>
    <property type="evidence" value="ECO:0007669"/>
    <property type="project" value="InterPro"/>
</dbReference>
<dbReference type="PANTHER" id="PTHR21432:SF20">
    <property type="entry name" value="ACETYL-COA HYDROLASE"/>
    <property type="match status" value="1"/>
</dbReference>
<dbReference type="EMBL" id="LS991952">
    <property type="protein sequence ID" value="SYV94526.1"/>
    <property type="molecule type" value="Genomic_DNA"/>
</dbReference>
<dbReference type="AlphaFoldDB" id="A0A3B0PT24"/>
<dbReference type="Proteomes" id="UP000260136">
    <property type="component" value="Chromosome"/>
</dbReference>
<protein>
    <submittedName>
        <fullName evidence="1">Acetyl-CoA hydrolase</fullName>
    </submittedName>
</protein>
<dbReference type="PANTHER" id="PTHR21432">
    <property type="entry name" value="ACETYL-COA HYDROLASE-RELATED"/>
    <property type="match status" value="1"/>
</dbReference>
<dbReference type="GO" id="GO:0006083">
    <property type="term" value="P:acetate metabolic process"/>
    <property type="evidence" value="ECO:0007669"/>
    <property type="project" value="InterPro"/>
</dbReference>